<dbReference type="OrthoDB" id="2532955at2759"/>
<keyword evidence="2" id="KW-1185">Reference proteome</keyword>
<name>A0A175VX58_9PEZI</name>
<evidence type="ECO:0000313" key="2">
    <source>
        <dbReference type="Proteomes" id="UP000078237"/>
    </source>
</evidence>
<evidence type="ECO:0000313" key="1">
    <source>
        <dbReference type="EMBL" id="KXX75590.1"/>
    </source>
</evidence>
<comment type="caution">
    <text evidence="1">The sequence shown here is derived from an EMBL/GenBank/DDBJ whole genome shotgun (WGS) entry which is preliminary data.</text>
</comment>
<dbReference type="EMBL" id="LCTW02000260">
    <property type="protein sequence ID" value="KXX75590.1"/>
    <property type="molecule type" value="Genomic_DNA"/>
</dbReference>
<gene>
    <name evidence="1" type="ORF">MMYC01_206573</name>
</gene>
<dbReference type="VEuPathDB" id="FungiDB:MMYC01_206573"/>
<sequence>MADLSKVKWYLAADTSFRFATSACASSAPDFAALKTATLTGFGSSSPAEVRSDTRAAYQIASITRPCRVNLLEALWAKEGLEWLQPRQSKQVRNRRLDLEILVLDDMGELVALNNHVNLILESERNTAERTKADETATKDSRSRI</sequence>
<proteinExistence type="predicted"/>
<accession>A0A175VX58</accession>
<reference evidence="1 2" key="1">
    <citation type="journal article" date="2016" name="Genome Announc.">
        <title>Genome Sequence of Madurella mycetomatis mm55, Isolated from a Human Mycetoma Case in Sudan.</title>
        <authorList>
            <person name="Smit S."/>
            <person name="Derks M.F."/>
            <person name="Bervoets S."/>
            <person name="Fahal A."/>
            <person name="van Leeuwen W."/>
            <person name="van Belkum A."/>
            <person name="van de Sande W.W."/>
        </authorList>
    </citation>
    <scope>NUCLEOTIDE SEQUENCE [LARGE SCALE GENOMIC DNA]</scope>
    <source>
        <strain evidence="2">mm55</strain>
    </source>
</reference>
<organism evidence="1 2">
    <name type="scientific">Madurella mycetomatis</name>
    <dbReference type="NCBI Taxonomy" id="100816"/>
    <lineage>
        <taxon>Eukaryota</taxon>
        <taxon>Fungi</taxon>
        <taxon>Dikarya</taxon>
        <taxon>Ascomycota</taxon>
        <taxon>Pezizomycotina</taxon>
        <taxon>Sordariomycetes</taxon>
        <taxon>Sordariomycetidae</taxon>
        <taxon>Sordariales</taxon>
        <taxon>Sordariales incertae sedis</taxon>
        <taxon>Madurella</taxon>
    </lineage>
</organism>
<dbReference type="STRING" id="100816.A0A175VX58"/>
<dbReference type="Proteomes" id="UP000078237">
    <property type="component" value="Unassembled WGS sequence"/>
</dbReference>
<protein>
    <submittedName>
        <fullName evidence="1">Uncharacterized protein</fullName>
    </submittedName>
</protein>
<dbReference type="AlphaFoldDB" id="A0A175VX58"/>